<dbReference type="Proteomes" id="UP000002408">
    <property type="component" value="Chromosome"/>
</dbReference>
<feature type="transmembrane region" description="Helical" evidence="7">
    <location>
        <begin position="70"/>
        <end position="89"/>
    </location>
</feature>
<feature type="region of interest" description="Disordered" evidence="6">
    <location>
        <begin position="576"/>
        <end position="596"/>
    </location>
</feature>
<evidence type="ECO:0000256" key="2">
    <source>
        <dbReference type="ARBA" id="ARBA00022448"/>
    </source>
</evidence>
<reference evidence="10" key="1">
    <citation type="journal article" date="2015" name="Microbiology">
        <title>Genome of Methanoregula boonei 6A8 reveals adaptations to oligotrophic peatland environments.</title>
        <authorList>
            <person name="Braeuer S."/>
            <person name="Cadillo-Quiroz H."/>
            <person name="Kyrpides N."/>
            <person name="Woyke T."/>
            <person name="Goodwin L."/>
            <person name="Detter C."/>
            <person name="Podell S."/>
            <person name="Yavitt J.B."/>
            <person name="Zinder S.H."/>
        </authorList>
    </citation>
    <scope>NUCLEOTIDE SEQUENCE [LARGE SCALE GENOMIC DNA]</scope>
    <source>
        <strain evidence="10">DSM 21154 / JCM 14090 / 6A8</strain>
    </source>
</reference>
<evidence type="ECO:0000313" key="9">
    <source>
        <dbReference type="EMBL" id="ABS56711.1"/>
    </source>
</evidence>
<dbReference type="SUPFAM" id="SSF103473">
    <property type="entry name" value="MFS general substrate transporter"/>
    <property type="match status" value="2"/>
</dbReference>
<feature type="transmembrane region" description="Helical" evidence="7">
    <location>
        <begin position="165"/>
        <end position="187"/>
    </location>
</feature>
<evidence type="ECO:0000259" key="8">
    <source>
        <dbReference type="PROSITE" id="PS50850"/>
    </source>
</evidence>
<feature type="transmembrane region" description="Helical" evidence="7">
    <location>
        <begin position="231"/>
        <end position="249"/>
    </location>
</feature>
<protein>
    <submittedName>
        <fullName evidence="9">Major facilitator superfamily MFS_1</fullName>
    </submittedName>
</protein>
<keyword evidence="3 7" id="KW-0812">Transmembrane</keyword>
<feature type="transmembrane region" description="Helical" evidence="7">
    <location>
        <begin position="341"/>
        <end position="360"/>
    </location>
</feature>
<keyword evidence="4 7" id="KW-1133">Transmembrane helix</keyword>
<feature type="transmembrane region" description="Helical" evidence="7">
    <location>
        <begin position="37"/>
        <end position="58"/>
    </location>
</feature>
<evidence type="ECO:0000256" key="6">
    <source>
        <dbReference type="SAM" id="MobiDB-lite"/>
    </source>
</evidence>
<dbReference type="KEGG" id="mbn:Mboo_2197"/>
<dbReference type="PANTHER" id="PTHR42718:SF9">
    <property type="entry name" value="MAJOR FACILITATOR SUPERFAMILY MULTIDRUG TRANSPORTER MFSC"/>
    <property type="match status" value="1"/>
</dbReference>
<dbReference type="STRING" id="456442.Mboo_2197"/>
<sequence>MDTAAPSPSGSPLPAGEPGAVARDPNYKWIALSNTTIAMFMAAVNGSIILISLPAIFNGININPLTSFQYLLWILMGYGIVTATLLLSFGRLSDMYGRVRLYNIGFAIFTVGSILLFLTPDTGDAGAIELIVFRVVQAVGAAFIFSNSAAILTDAFPPDERGKALGLNQVAALSGQFVGLLIGGILAVFHWRYVFLISVPFGVVGTIWAFLKLKEPAYGKRSQKIDIWGNLSFIGGLTIFLVGITYALLPYGSDSMGWRDPWVVAALLCGVLLLFAFPIIETRVEDPMFRMDLFRIRNFAFGNAAGFMSALARGGVMIILIILLQGIWLPLHGYSFESTPFWAGVYMLPLTIGFVIMGPLSGSLSDKYGARWLSTLGMVLVGISFLILAILPYNFDYLPFAIALMIMGIGNGMFSSPNAAAIMNSVPPDERGVTSGMMSTLMNSGFVLSMGMFFTIIVVGLTGAFPTALAGALTAANASPLIPSMSAIPPTGALFAAFLGYNPVQMILGGLSPALIATIAPATLATLTGAVWFPTTLAGAFMPSLALSFYIGAGISFVAALLCAMRGEKYIDESDGAVPINASDTDPQEVSGDNVQ</sequence>
<dbReference type="Pfam" id="PF07690">
    <property type="entry name" value="MFS_1"/>
    <property type="match status" value="1"/>
</dbReference>
<keyword evidence="2" id="KW-0813">Transport</keyword>
<dbReference type="InterPro" id="IPR036259">
    <property type="entry name" value="MFS_trans_sf"/>
</dbReference>
<evidence type="ECO:0000256" key="7">
    <source>
        <dbReference type="SAM" id="Phobius"/>
    </source>
</evidence>
<dbReference type="InterPro" id="IPR020846">
    <property type="entry name" value="MFS_dom"/>
</dbReference>
<dbReference type="GO" id="GO:0022857">
    <property type="term" value="F:transmembrane transporter activity"/>
    <property type="evidence" value="ECO:0007669"/>
    <property type="project" value="InterPro"/>
</dbReference>
<comment type="subcellular location">
    <subcellularLocation>
        <location evidence="1">Membrane</location>
        <topology evidence="1">Multi-pass membrane protein</topology>
    </subcellularLocation>
</comment>
<feature type="transmembrane region" description="Helical" evidence="7">
    <location>
        <begin position="193"/>
        <end position="211"/>
    </location>
</feature>
<feature type="transmembrane region" description="Helical" evidence="7">
    <location>
        <begin position="481"/>
        <end position="501"/>
    </location>
</feature>
<dbReference type="Gene3D" id="1.20.1250.20">
    <property type="entry name" value="MFS general substrate transporter like domains"/>
    <property type="match status" value="2"/>
</dbReference>
<dbReference type="InterPro" id="IPR011701">
    <property type="entry name" value="MFS"/>
</dbReference>
<feature type="transmembrane region" description="Helical" evidence="7">
    <location>
        <begin position="261"/>
        <end position="280"/>
    </location>
</feature>
<dbReference type="EMBL" id="CP000780">
    <property type="protein sequence ID" value="ABS56711.1"/>
    <property type="molecule type" value="Genomic_DNA"/>
</dbReference>
<evidence type="ECO:0000256" key="1">
    <source>
        <dbReference type="ARBA" id="ARBA00004141"/>
    </source>
</evidence>
<feature type="transmembrane region" description="Helical" evidence="7">
    <location>
        <begin position="101"/>
        <end position="119"/>
    </location>
</feature>
<dbReference type="GeneID" id="5410983"/>
<dbReference type="CDD" id="cd17321">
    <property type="entry name" value="MFS_MMR_MDR_like"/>
    <property type="match status" value="1"/>
</dbReference>
<evidence type="ECO:0000313" key="10">
    <source>
        <dbReference type="Proteomes" id="UP000002408"/>
    </source>
</evidence>
<feature type="transmembrane region" description="Helical" evidence="7">
    <location>
        <begin position="372"/>
        <end position="391"/>
    </location>
</feature>
<feature type="transmembrane region" description="Helical" evidence="7">
    <location>
        <begin position="301"/>
        <end position="329"/>
    </location>
</feature>
<keyword evidence="5 7" id="KW-0472">Membrane</keyword>
<name>A7IAF0_METB6</name>
<keyword evidence="10" id="KW-1185">Reference proteome</keyword>
<dbReference type="GO" id="GO:0016020">
    <property type="term" value="C:membrane"/>
    <property type="evidence" value="ECO:0007669"/>
    <property type="project" value="UniProtKB-SubCell"/>
</dbReference>
<evidence type="ECO:0000256" key="5">
    <source>
        <dbReference type="ARBA" id="ARBA00023136"/>
    </source>
</evidence>
<dbReference type="eggNOG" id="arCOG00144">
    <property type="taxonomic scope" value="Archaea"/>
</dbReference>
<gene>
    <name evidence="9" type="ordered locus">Mboo_2197</name>
</gene>
<feature type="transmembrane region" description="Helical" evidence="7">
    <location>
        <begin position="446"/>
        <end position="469"/>
    </location>
</feature>
<dbReference type="RefSeq" id="WP_012107771.1">
    <property type="nucleotide sequence ID" value="NC_009712.1"/>
</dbReference>
<evidence type="ECO:0000256" key="4">
    <source>
        <dbReference type="ARBA" id="ARBA00022989"/>
    </source>
</evidence>
<accession>A7IAF0</accession>
<feature type="transmembrane region" description="Helical" evidence="7">
    <location>
        <begin position="513"/>
        <end position="533"/>
    </location>
</feature>
<dbReference type="AlphaFoldDB" id="A7IAF0"/>
<feature type="domain" description="Major facilitator superfamily (MFS) profile" evidence="8">
    <location>
        <begin position="31"/>
        <end position="487"/>
    </location>
</feature>
<evidence type="ECO:0000256" key="3">
    <source>
        <dbReference type="ARBA" id="ARBA00022692"/>
    </source>
</evidence>
<dbReference type="HOGENOM" id="CLU_000960_28_3_2"/>
<organism evidence="9 10">
    <name type="scientific">Methanoregula boonei (strain DSM 21154 / JCM 14090 / 6A8)</name>
    <dbReference type="NCBI Taxonomy" id="456442"/>
    <lineage>
        <taxon>Archaea</taxon>
        <taxon>Methanobacteriati</taxon>
        <taxon>Methanobacteriota</taxon>
        <taxon>Stenosarchaea group</taxon>
        <taxon>Methanomicrobia</taxon>
        <taxon>Methanomicrobiales</taxon>
        <taxon>Methanoregulaceae</taxon>
        <taxon>Methanoregula</taxon>
    </lineage>
</organism>
<feature type="transmembrane region" description="Helical" evidence="7">
    <location>
        <begin position="131"/>
        <end position="153"/>
    </location>
</feature>
<feature type="transmembrane region" description="Helical" evidence="7">
    <location>
        <begin position="545"/>
        <end position="564"/>
    </location>
</feature>
<proteinExistence type="predicted"/>
<dbReference type="PROSITE" id="PS50850">
    <property type="entry name" value="MFS"/>
    <property type="match status" value="1"/>
</dbReference>
<feature type="transmembrane region" description="Helical" evidence="7">
    <location>
        <begin position="397"/>
        <end position="414"/>
    </location>
</feature>
<dbReference type="PANTHER" id="PTHR42718">
    <property type="entry name" value="MAJOR FACILITATOR SUPERFAMILY MULTIDRUG TRANSPORTER MFSC"/>
    <property type="match status" value="1"/>
</dbReference>